<evidence type="ECO:0000313" key="3">
    <source>
        <dbReference type="Proteomes" id="UP000176850"/>
    </source>
</evidence>
<dbReference type="AlphaFoldDB" id="A0A1F7GL68"/>
<dbReference type="SUPFAM" id="SSF55797">
    <property type="entry name" value="PR-1-like"/>
    <property type="match status" value="1"/>
</dbReference>
<dbReference type="InterPro" id="IPR035940">
    <property type="entry name" value="CAP_sf"/>
</dbReference>
<proteinExistence type="predicted"/>
<dbReference type="Pfam" id="PF00188">
    <property type="entry name" value="CAP"/>
    <property type="match status" value="1"/>
</dbReference>
<sequence>MANSLLYVFLALILILLSASTDTQRLLEQVRKRIQPSIEITQAPVEARRIIPQEKVTTDTTRDTGQWGEAKKIGEHTYTIKVGEDDRMATPQEVVDSLNTYRSVQGVGNLSVDSKLSEYAQTRADFFRSQGTTDAHAGFSHYLDNEDGFTKLGFYKLGENSYFGGPLYGVHLIEWVFAKSPEHNANQLSPDWSYVGVGTNGTAVNLIFGGSKM</sequence>
<dbReference type="Gene3D" id="3.40.33.10">
    <property type="entry name" value="CAP"/>
    <property type="match status" value="1"/>
</dbReference>
<dbReference type="Proteomes" id="UP000176850">
    <property type="component" value="Unassembled WGS sequence"/>
</dbReference>
<gene>
    <name evidence="2" type="ORF">A2799_01370</name>
</gene>
<evidence type="ECO:0000313" key="2">
    <source>
        <dbReference type="EMBL" id="OGK19661.1"/>
    </source>
</evidence>
<accession>A0A1F7GL68</accession>
<dbReference type="InterPro" id="IPR014044">
    <property type="entry name" value="CAP_dom"/>
</dbReference>
<protein>
    <recommendedName>
        <fullName evidence="1">SCP domain-containing protein</fullName>
    </recommendedName>
</protein>
<organism evidence="2 3">
    <name type="scientific">Candidatus Roizmanbacteria bacterium RIFCSPHIGHO2_01_FULL_39_24</name>
    <dbReference type="NCBI Taxonomy" id="1802032"/>
    <lineage>
        <taxon>Bacteria</taxon>
        <taxon>Candidatus Roizmaniibacteriota</taxon>
    </lineage>
</organism>
<name>A0A1F7GL68_9BACT</name>
<reference evidence="2 3" key="1">
    <citation type="journal article" date="2016" name="Nat. Commun.">
        <title>Thousands of microbial genomes shed light on interconnected biogeochemical processes in an aquifer system.</title>
        <authorList>
            <person name="Anantharaman K."/>
            <person name="Brown C.T."/>
            <person name="Hug L.A."/>
            <person name="Sharon I."/>
            <person name="Castelle C.J."/>
            <person name="Probst A.J."/>
            <person name="Thomas B.C."/>
            <person name="Singh A."/>
            <person name="Wilkins M.J."/>
            <person name="Karaoz U."/>
            <person name="Brodie E.L."/>
            <person name="Williams K.H."/>
            <person name="Hubbard S.S."/>
            <person name="Banfield J.F."/>
        </authorList>
    </citation>
    <scope>NUCLEOTIDE SEQUENCE [LARGE SCALE GENOMIC DNA]</scope>
</reference>
<evidence type="ECO:0000259" key="1">
    <source>
        <dbReference type="Pfam" id="PF00188"/>
    </source>
</evidence>
<feature type="domain" description="SCP" evidence="1">
    <location>
        <begin position="96"/>
        <end position="200"/>
    </location>
</feature>
<dbReference type="CDD" id="cd05379">
    <property type="entry name" value="CAP_bacterial"/>
    <property type="match status" value="1"/>
</dbReference>
<dbReference type="EMBL" id="MFZH01000007">
    <property type="protein sequence ID" value="OGK19661.1"/>
    <property type="molecule type" value="Genomic_DNA"/>
</dbReference>
<comment type="caution">
    <text evidence="2">The sequence shown here is derived from an EMBL/GenBank/DDBJ whole genome shotgun (WGS) entry which is preliminary data.</text>
</comment>